<dbReference type="GO" id="GO:0016020">
    <property type="term" value="C:membrane"/>
    <property type="evidence" value="ECO:0007669"/>
    <property type="project" value="UniProtKB-SubCell"/>
</dbReference>
<evidence type="ECO:0000256" key="1">
    <source>
        <dbReference type="ARBA" id="ARBA00004141"/>
    </source>
</evidence>
<dbReference type="OrthoDB" id="9799585at2"/>
<evidence type="ECO:0000256" key="2">
    <source>
        <dbReference type="ARBA" id="ARBA00022692"/>
    </source>
</evidence>
<evidence type="ECO:0000313" key="7">
    <source>
        <dbReference type="Proteomes" id="UP000240708"/>
    </source>
</evidence>
<comment type="caution">
    <text evidence="6">The sequence shown here is derived from an EMBL/GenBank/DDBJ whole genome shotgun (WGS) entry which is preliminary data.</text>
</comment>
<dbReference type="PANTHER" id="PTHR37306:SF1">
    <property type="entry name" value="COLICIN V PRODUCTION PROTEIN"/>
    <property type="match status" value="1"/>
</dbReference>
<name>A0A2P8DXP2_9BACT</name>
<keyword evidence="2 5" id="KW-0812">Transmembrane</keyword>
<comment type="subcellular location">
    <subcellularLocation>
        <location evidence="1">Membrane</location>
        <topology evidence="1">Multi-pass membrane protein</topology>
    </subcellularLocation>
</comment>
<feature type="transmembrane region" description="Helical" evidence="5">
    <location>
        <begin position="28"/>
        <end position="49"/>
    </location>
</feature>
<keyword evidence="4 5" id="KW-0472">Membrane</keyword>
<dbReference type="RefSeq" id="WP_106568422.1">
    <property type="nucleotide sequence ID" value="NZ_JAUVYL010000075.1"/>
</dbReference>
<dbReference type="AlphaFoldDB" id="A0A2P8DXP2"/>
<feature type="transmembrane region" description="Helical" evidence="5">
    <location>
        <begin position="105"/>
        <end position="125"/>
    </location>
</feature>
<feature type="transmembrane region" description="Helical" evidence="5">
    <location>
        <begin position="61"/>
        <end position="85"/>
    </location>
</feature>
<gene>
    <name evidence="6" type="ORF">CLV48_11163</name>
</gene>
<evidence type="ECO:0000313" key="6">
    <source>
        <dbReference type="EMBL" id="PSL01974.1"/>
    </source>
</evidence>
<proteinExistence type="predicted"/>
<evidence type="ECO:0000256" key="3">
    <source>
        <dbReference type="ARBA" id="ARBA00022989"/>
    </source>
</evidence>
<dbReference type="GO" id="GO:0009403">
    <property type="term" value="P:toxin biosynthetic process"/>
    <property type="evidence" value="ECO:0007669"/>
    <property type="project" value="InterPro"/>
</dbReference>
<dbReference type="PANTHER" id="PTHR37306">
    <property type="entry name" value="COLICIN V PRODUCTION PROTEIN"/>
    <property type="match status" value="1"/>
</dbReference>
<dbReference type="EMBL" id="PYGF01000011">
    <property type="protein sequence ID" value="PSL01974.1"/>
    <property type="molecule type" value="Genomic_DNA"/>
</dbReference>
<accession>A0A2P8DXP2</accession>
<dbReference type="Proteomes" id="UP000240708">
    <property type="component" value="Unassembled WGS sequence"/>
</dbReference>
<evidence type="ECO:0000256" key="5">
    <source>
        <dbReference type="SAM" id="Phobius"/>
    </source>
</evidence>
<dbReference type="InterPro" id="IPR003825">
    <property type="entry name" value="Colicin-V_CvpA"/>
</dbReference>
<evidence type="ECO:0000256" key="4">
    <source>
        <dbReference type="ARBA" id="ARBA00023136"/>
    </source>
</evidence>
<keyword evidence="3 5" id="KW-1133">Transmembrane helix</keyword>
<dbReference type="Pfam" id="PF02674">
    <property type="entry name" value="Colicin_V"/>
    <property type="match status" value="1"/>
</dbReference>
<sequence length="181" mass="19905">MAILDFIILIFLALGAYSGYRQGLFISILSIVAFVLALILAFHLMDWGAQKLAVHVNELTFALPFVAFIMIFLGVILIIRGLAYLVKKTLDFTLLGSVDSLAGGILGVIKTAFILSFFIWIANAFEFKVTEEWTKESKTYAFIQPMAPVAVKALDNFTPIISQTISTVQSMVKITSDGTVD</sequence>
<organism evidence="6 7">
    <name type="scientific">Cecembia rubra</name>
    <dbReference type="NCBI Taxonomy" id="1485585"/>
    <lineage>
        <taxon>Bacteria</taxon>
        <taxon>Pseudomonadati</taxon>
        <taxon>Bacteroidota</taxon>
        <taxon>Cytophagia</taxon>
        <taxon>Cytophagales</taxon>
        <taxon>Cyclobacteriaceae</taxon>
        <taxon>Cecembia</taxon>
    </lineage>
</organism>
<protein>
    <submittedName>
        <fullName evidence="6">Membrane protein required for colicin V production</fullName>
    </submittedName>
</protein>
<keyword evidence="7" id="KW-1185">Reference proteome</keyword>
<reference evidence="6 7" key="1">
    <citation type="submission" date="2018-03" db="EMBL/GenBank/DDBJ databases">
        <title>Genomic Encyclopedia of Archaeal and Bacterial Type Strains, Phase II (KMG-II): from individual species to whole genera.</title>
        <authorList>
            <person name="Goeker M."/>
        </authorList>
    </citation>
    <scope>NUCLEOTIDE SEQUENCE [LARGE SCALE GENOMIC DNA]</scope>
    <source>
        <strain evidence="6 7">DSM 28057</strain>
    </source>
</reference>